<reference evidence="2" key="1">
    <citation type="submission" date="2021-05" db="UniProtKB">
        <authorList>
            <consortium name="EnsemblPlants"/>
        </authorList>
    </citation>
    <scope>IDENTIFICATION</scope>
    <source>
        <strain evidence="2">subsp. malaccensis</strain>
    </source>
</reference>
<proteinExistence type="predicted"/>
<protein>
    <recommendedName>
        <fullName evidence="4">Lipoprotein</fullName>
    </recommendedName>
</protein>
<dbReference type="Gramene" id="Ma08_t01020.1">
    <property type="protein sequence ID" value="Ma08_p01020.1"/>
    <property type="gene ID" value="Ma08_g01020"/>
</dbReference>
<accession>A0A804K1K6</accession>
<dbReference type="EnsemblPlants" id="Ma08_t01020.1">
    <property type="protein sequence ID" value="Ma08_p01020.1"/>
    <property type="gene ID" value="Ma08_g01020"/>
</dbReference>
<feature type="region of interest" description="Disordered" evidence="1">
    <location>
        <begin position="21"/>
        <end position="65"/>
    </location>
</feature>
<feature type="compositionally biased region" description="Basic residues" evidence="1">
    <location>
        <begin position="51"/>
        <end position="65"/>
    </location>
</feature>
<dbReference type="Proteomes" id="UP000012960">
    <property type="component" value="Unplaced"/>
</dbReference>
<sequence length="65" mass="7323">MRDDRDTLSAGLHLSLSLAGCKNKEKHGDEVERKEPRPQDPVAVDSGNCRSSHRERRHHEVKGHG</sequence>
<evidence type="ECO:0000313" key="3">
    <source>
        <dbReference type="Proteomes" id="UP000012960"/>
    </source>
</evidence>
<dbReference type="InParanoid" id="A0A804K1K6"/>
<feature type="compositionally biased region" description="Basic and acidic residues" evidence="1">
    <location>
        <begin position="22"/>
        <end position="38"/>
    </location>
</feature>
<dbReference type="AlphaFoldDB" id="A0A804K1K6"/>
<evidence type="ECO:0008006" key="4">
    <source>
        <dbReference type="Google" id="ProtNLM"/>
    </source>
</evidence>
<name>A0A804K1K6_MUSAM</name>
<evidence type="ECO:0000313" key="2">
    <source>
        <dbReference type="EnsemblPlants" id="Ma08_p01020.1"/>
    </source>
</evidence>
<keyword evidence="3" id="KW-1185">Reference proteome</keyword>
<evidence type="ECO:0000256" key="1">
    <source>
        <dbReference type="SAM" id="MobiDB-lite"/>
    </source>
</evidence>
<dbReference type="PROSITE" id="PS51257">
    <property type="entry name" value="PROKAR_LIPOPROTEIN"/>
    <property type="match status" value="1"/>
</dbReference>
<organism evidence="2 3">
    <name type="scientific">Musa acuminata subsp. malaccensis</name>
    <name type="common">Wild banana</name>
    <name type="synonym">Musa malaccensis</name>
    <dbReference type="NCBI Taxonomy" id="214687"/>
    <lineage>
        <taxon>Eukaryota</taxon>
        <taxon>Viridiplantae</taxon>
        <taxon>Streptophyta</taxon>
        <taxon>Embryophyta</taxon>
        <taxon>Tracheophyta</taxon>
        <taxon>Spermatophyta</taxon>
        <taxon>Magnoliopsida</taxon>
        <taxon>Liliopsida</taxon>
        <taxon>Zingiberales</taxon>
        <taxon>Musaceae</taxon>
        <taxon>Musa</taxon>
    </lineage>
</organism>